<dbReference type="OrthoDB" id="1747771at2759"/>
<organism evidence="1 2">
    <name type="scientific">Fusarium austroafricanum</name>
    <dbReference type="NCBI Taxonomy" id="2364996"/>
    <lineage>
        <taxon>Eukaryota</taxon>
        <taxon>Fungi</taxon>
        <taxon>Dikarya</taxon>
        <taxon>Ascomycota</taxon>
        <taxon>Pezizomycotina</taxon>
        <taxon>Sordariomycetes</taxon>
        <taxon>Hypocreomycetidae</taxon>
        <taxon>Hypocreales</taxon>
        <taxon>Nectriaceae</taxon>
        <taxon>Fusarium</taxon>
        <taxon>Fusarium concolor species complex</taxon>
    </lineage>
</organism>
<protein>
    <submittedName>
        <fullName evidence="1">Protein RDR1</fullName>
    </submittedName>
</protein>
<dbReference type="AlphaFoldDB" id="A0A8H4KJF4"/>
<evidence type="ECO:0000313" key="2">
    <source>
        <dbReference type="Proteomes" id="UP000605986"/>
    </source>
</evidence>
<dbReference type="Proteomes" id="UP000605986">
    <property type="component" value="Unassembled WGS sequence"/>
</dbReference>
<reference evidence="1" key="1">
    <citation type="submission" date="2020-01" db="EMBL/GenBank/DDBJ databases">
        <title>Identification and distribution of gene clusters putatively required for synthesis of sphingolipid metabolism inhibitors in phylogenetically diverse species of the filamentous fungus Fusarium.</title>
        <authorList>
            <person name="Kim H.-S."/>
            <person name="Busman M."/>
            <person name="Brown D.W."/>
            <person name="Divon H."/>
            <person name="Uhlig S."/>
            <person name="Proctor R.H."/>
        </authorList>
    </citation>
    <scope>NUCLEOTIDE SEQUENCE</scope>
    <source>
        <strain evidence="1">NRRL 53441</strain>
    </source>
</reference>
<evidence type="ECO:0000313" key="1">
    <source>
        <dbReference type="EMBL" id="KAF4450354.1"/>
    </source>
</evidence>
<dbReference type="EMBL" id="JAADJG010000251">
    <property type="protein sequence ID" value="KAF4450354.1"/>
    <property type="molecule type" value="Genomic_DNA"/>
</dbReference>
<proteinExistence type="predicted"/>
<comment type="caution">
    <text evidence="1">The sequence shown here is derived from an EMBL/GenBank/DDBJ whole genome shotgun (WGS) entry which is preliminary data.</text>
</comment>
<gene>
    <name evidence="1" type="ORF">F53441_6478</name>
</gene>
<name>A0A8H4KJF4_9HYPO</name>
<keyword evidence="2" id="KW-1185">Reference proteome</keyword>
<accession>A0A8H4KJF4</accession>
<sequence>MCSPSLSYGGATPEVSLPARYSLARCPSLPSVRQTPPASQEMDLESDLPALTSQPLDYHLAMNWICHLMLQHLPRSPDTAPLRNYSNVFQDFDHYEASLAPHLQDRQRCSSILELQEHYSLALHRKFGL</sequence>